<sequence length="84" mass="8813">MVTQAIVPKAIATANGSAMMLRTVNAVPHITLCVGAGAKAVQSNAMLKMVFGEDNADLPQNCPPGWAVVPVMLTFEAVLNRFMA</sequence>
<proteinExistence type="predicted"/>
<protein>
    <submittedName>
        <fullName evidence="1">Uncharacterized protein</fullName>
    </submittedName>
</protein>
<name>A0ACC1J0N4_9FUNG</name>
<comment type="caution">
    <text evidence="1">The sequence shown here is derived from an EMBL/GenBank/DDBJ whole genome shotgun (WGS) entry which is preliminary data.</text>
</comment>
<dbReference type="EMBL" id="JANBPW010005178">
    <property type="protein sequence ID" value="KAJ1933189.1"/>
    <property type="molecule type" value="Genomic_DNA"/>
</dbReference>
<reference evidence="1" key="1">
    <citation type="submission" date="2022-07" db="EMBL/GenBank/DDBJ databases">
        <title>Phylogenomic reconstructions and comparative analyses of Kickxellomycotina fungi.</title>
        <authorList>
            <person name="Reynolds N.K."/>
            <person name="Stajich J.E."/>
            <person name="Barry K."/>
            <person name="Grigoriev I.V."/>
            <person name="Crous P."/>
            <person name="Smith M.E."/>
        </authorList>
    </citation>
    <scope>NUCLEOTIDE SEQUENCE</scope>
    <source>
        <strain evidence="1">NRRL 5244</strain>
    </source>
</reference>
<evidence type="ECO:0000313" key="1">
    <source>
        <dbReference type="EMBL" id="KAJ1933189.1"/>
    </source>
</evidence>
<evidence type="ECO:0000313" key="2">
    <source>
        <dbReference type="Proteomes" id="UP001150603"/>
    </source>
</evidence>
<organism evidence="1 2">
    <name type="scientific">Linderina macrospora</name>
    <dbReference type="NCBI Taxonomy" id="4868"/>
    <lineage>
        <taxon>Eukaryota</taxon>
        <taxon>Fungi</taxon>
        <taxon>Fungi incertae sedis</taxon>
        <taxon>Zoopagomycota</taxon>
        <taxon>Kickxellomycotina</taxon>
        <taxon>Kickxellomycetes</taxon>
        <taxon>Kickxellales</taxon>
        <taxon>Kickxellaceae</taxon>
        <taxon>Linderina</taxon>
    </lineage>
</organism>
<keyword evidence="2" id="KW-1185">Reference proteome</keyword>
<gene>
    <name evidence="1" type="ORF">FBU59_006114</name>
</gene>
<dbReference type="Proteomes" id="UP001150603">
    <property type="component" value="Unassembled WGS sequence"/>
</dbReference>
<accession>A0ACC1J0N4</accession>